<dbReference type="PANTHER" id="PTHR28570">
    <property type="entry name" value="ASPARTYL AMINOPEPTIDASE"/>
    <property type="match status" value="1"/>
</dbReference>
<evidence type="ECO:0000256" key="8">
    <source>
        <dbReference type="ARBA" id="ARBA00023049"/>
    </source>
</evidence>
<organism evidence="11 12">
    <name type="scientific">[Lactobacillus] rogosae</name>
    <dbReference type="NCBI Taxonomy" id="706562"/>
    <lineage>
        <taxon>Bacteria</taxon>
        <taxon>Bacillati</taxon>
        <taxon>Bacillota</taxon>
        <taxon>Clostridia</taxon>
        <taxon>Lachnospirales</taxon>
        <taxon>Lachnospiraceae</taxon>
        <taxon>Lachnospira</taxon>
    </lineage>
</organism>
<evidence type="ECO:0000313" key="12">
    <source>
        <dbReference type="Proteomes" id="UP001442364"/>
    </source>
</evidence>
<keyword evidence="5 9" id="KW-0479">Metal-binding</keyword>
<keyword evidence="4 9" id="KW-0645">Protease</keyword>
<evidence type="ECO:0000256" key="6">
    <source>
        <dbReference type="ARBA" id="ARBA00022801"/>
    </source>
</evidence>
<dbReference type="Pfam" id="PF02127">
    <property type="entry name" value="Peptidase_M18"/>
    <property type="match status" value="1"/>
</dbReference>
<name>A0ABV1BTE6_9FIRM</name>
<keyword evidence="3 9" id="KW-0031">Aminopeptidase</keyword>
<comment type="caution">
    <text evidence="11">The sequence shown here is derived from an EMBL/GenBank/DDBJ whole genome shotgun (WGS) entry which is preliminary data.</text>
</comment>
<keyword evidence="12" id="KW-1185">Reference proteome</keyword>
<dbReference type="Gene3D" id="2.30.250.10">
    <property type="entry name" value="Aminopeptidase i, Domain 2"/>
    <property type="match status" value="1"/>
</dbReference>
<evidence type="ECO:0000256" key="10">
    <source>
        <dbReference type="RuleBase" id="RU004387"/>
    </source>
</evidence>
<dbReference type="SUPFAM" id="SSF101821">
    <property type="entry name" value="Aminopeptidase/glucanase lid domain"/>
    <property type="match status" value="1"/>
</dbReference>
<accession>A0ABV1BTE6</accession>
<dbReference type="NCBIfam" id="NF002600">
    <property type="entry name" value="PRK02256.1"/>
    <property type="match status" value="1"/>
</dbReference>
<keyword evidence="8 9" id="KW-0482">Metalloprotease</keyword>
<comment type="similarity">
    <text evidence="2 9">Belongs to the peptidase M18 family.</text>
</comment>
<evidence type="ECO:0000256" key="1">
    <source>
        <dbReference type="ARBA" id="ARBA00001947"/>
    </source>
</evidence>
<dbReference type="InterPro" id="IPR001948">
    <property type="entry name" value="Peptidase_M18"/>
</dbReference>
<dbReference type="InterPro" id="IPR023358">
    <property type="entry name" value="Peptidase_M18_dom2"/>
</dbReference>
<dbReference type="PRINTS" id="PR00932">
    <property type="entry name" value="AMINO1PTASE"/>
</dbReference>
<evidence type="ECO:0000313" key="11">
    <source>
        <dbReference type="EMBL" id="MEQ2378753.1"/>
    </source>
</evidence>
<gene>
    <name evidence="11" type="ORF">WMO14_02480</name>
</gene>
<evidence type="ECO:0000256" key="5">
    <source>
        <dbReference type="ARBA" id="ARBA00022723"/>
    </source>
</evidence>
<evidence type="ECO:0000256" key="7">
    <source>
        <dbReference type="ARBA" id="ARBA00022833"/>
    </source>
</evidence>
<sequence>MERANAWNKYDSKKKAEVFDFAEQYRQFISKCKTERECVKEGVRLLKEAGYADLKDVIADNRTLKAGDKVYAVNMNKALVAFNIGEEPISAGMNILGAHIDSPRLDIKQNPLYEETGLVLLDTHYYGGIKKYQWVAIPLAIHGVVALKNGTTVEIVIGEDMSDTVVGVSDLLIHLASEQMEKKGAKVVEGEALDILVGSMPQEKEECDKEAKDAVKKNILAILKDKYGIEEEDFLSAELEAVPAGPARDYGIDRSMIMGYGHDDRVCAYPSLIALINSSEVKRTGVCILVDKEEIGSVGATGMQSRFFENMVAEVMDRCGNYSELGLRRALANSYMLSSDVSAAYDPNYASVFEKKNAAYFGKGMVFNKYTGARGKSGSNDASAEFVGKLRKVMDDADVSFQTAELGKVDIGGGGTIAYILANLDMNVIDSGIAVQNMHAPYEVISKVDLYETLKGYEAFLKNA</sequence>
<reference evidence="11 12" key="1">
    <citation type="submission" date="2024-03" db="EMBL/GenBank/DDBJ databases">
        <title>Human intestinal bacterial collection.</title>
        <authorList>
            <person name="Pauvert C."/>
            <person name="Hitch T.C.A."/>
            <person name="Clavel T."/>
        </authorList>
    </citation>
    <scope>NUCLEOTIDE SEQUENCE [LARGE SCALE GENOMIC DNA]</scope>
    <source>
        <strain evidence="11 12">CLA-AA-H255</strain>
    </source>
</reference>
<dbReference type="SUPFAM" id="SSF53187">
    <property type="entry name" value="Zn-dependent exopeptidases"/>
    <property type="match status" value="1"/>
</dbReference>
<dbReference type="EMBL" id="JBBMER010000002">
    <property type="protein sequence ID" value="MEQ2378753.1"/>
    <property type="molecule type" value="Genomic_DNA"/>
</dbReference>
<dbReference type="Gene3D" id="3.40.630.10">
    <property type="entry name" value="Zn peptidases"/>
    <property type="match status" value="1"/>
</dbReference>
<evidence type="ECO:0000256" key="2">
    <source>
        <dbReference type="ARBA" id="ARBA00008290"/>
    </source>
</evidence>
<dbReference type="PANTHER" id="PTHR28570:SF2">
    <property type="entry name" value="M18 FAMILY AMINOPEPTIDASE 1-RELATED"/>
    <property type="match status" value="1"/>
</dbReference>
<keyword evidence="7 9" id="KW-0862">Zinc</keyword>
<protein>
    <recommendedName>
        <fullName evidence="10">M18 family aminopeptidase</fullName>
        <ecNumber evidence="10">3.4.11.-</ecNumber>
    </recommendedName>
</protein>
<dbReference type="EC" id="3.4.11.-" evidence="10"/>
<evidence type="ECO:0000256" key="4">
    <source>
        <dbReference type="ARBA" id="ARBA00022670"/>
    </source>
</evidence>
<keyword evidence="6 9" id="KW-0378">Hydrolase</keyword>
<dbReference type="RefSeq" id="WP_349153211.1">
    <property type="nucleotide sequence ID" value="NZ_JBBMER010000002.1"/>
</dbReference>
<dbReference type="Proteomes" id="UP001442364">
    <property type="component" value="Unassembled WGS sequence"/>
</dbReference>
<comment type="cofactor">
    <cofactor evidence="1 10">
        <name>Zn(2+)</name>
        <dbReference type="ChEBI" id="CHEBI:29105"/>
    </cofactor>
</comment>
<evidence type="ECO:0000256" key="3">
    <source>
        <dbReference type="ARBA" id="ARBA00022438"/>
    </source>
</evidence>
<evidence type="ECO:0000256" key="9">
    <source>
        <dbReference type="RuleBase" id="RU004386"/>
    </source>
</evidence>
<dbReference type="GO" id="GO:0004177">
    <property type="term" value="F:aminopeptidase activity"/>
    <property type="evidence" value="ECO:0007669"/>
    <property type="project" value="UniProtKB-KW"/>
</dbReference>
<proteinExistence type="inferred from homology"/>